<keyword evidence="4 5" id="KW-0720">Serine protease</keyword>
<evidence type="ECO:0000256" key="5">
    <source>
        <dbReference type="PROSITE-ProRule" id="PRU01240"/>
    </source>
</evidence>
<dbReference type="PANTHER" id="PTHR43806">
    <property type="entry name" value="PEPTIDASE S8"/>
    <property type="match status" value="1"/>
</dbReference>
<evidence type="ECO:0000259" key="9">
    <source>
        <dbReference type="Pfam" id="PF05922"/>
    </source>
</evidence>
<evidence type="ECO:0000256" key="2">
    <source>
        <dbReference type="ARBA" id="ARBA00022670"/>
    </source>
</evidence>
<dbReference type="InterPro" id="IPR034193">
    <property type="entry name" value="PCSK9_ProteinaseK-like"/>
</dbReference>
<feature type="domain" description="Inhibitor I9" evidence="9">
    <location>
        <begin position="75"/>
        <end position="124"/>
    </location>
</feature>
<dbReference type="GO" id="GO:0004252">
    <property type="term" value="F:serine-type endopeptidase activity"/>
    <property type="evidence" value="ECO:0007669"/>
    <property type="project" value="UniProtKB-UniRule"/>
</dbReference>
<dbReference type="Gene3D" id="3.30.70.80">
    <property type="entry name" value="Peptidase S8 propeptide/proteinase inhibitor I9"/>
    <property type="match status" value="1"/>
</dbReference>
<feature type="domain" description="Peptidase S8/S53" evidence="8">
    <location>
        <begin position="161"/>
        <end position="390"/>
    </location>
</feature>
<dbReference type="InterPro" id="IPR023828">
    <property type="entry name" value="Peptidase_S8_Ser-AS"/>
</dbReference>
<dbReference type="FunFam" id="3.40.50.200:FF:000014">
    <property type="entry name" value="Proteinase K"/>
    <property type="match status" value="1"/>
</dbReference>
<evidence type="ECO:0000256" key="6">
    <source>
        <dbReference type="RuleBase" id="RU003355"/>
    </source>
</evidence>
<dbReference type="Gene3D" id="3.40.50.200">
    <property type="entry name" value="Peptidase S8/S53 domain"/>
    <property type="match status" value="1"/>
</dbReference>
<dbReference type="InterPro" id="IPR010259">
    <property type="entry name" value="S8pro/Inhibitor_I9"/>
</dbReference>
<evidence type="ECO:0000313" key="10">
    <source>
        <dbReference type="EMBL" id="KXK58320.1"/>
    </source>
</evidence>
<dbReference type="PROSITE" id="PS00138">
    <property type="entry name" value="SUBTILASE_SER"/>
    <property type="match status" value="1"/>
</dbReference>
<dbReference type="InterPro" id="IPR037045">
    <property type="entry name" value="S8pro/Inhibitor_I9_sf"/>
</dbReference>
<name>A0A136PIT3_9ACTN</name>
<dbReference type="SUPFAM" id="SSF54897">
    <property type="entry name" value="Protease propeptides/inhibitors"/>
    <property type="match status" value="1"/>
</dbReference>
<dbReference type="GO" id="GO:0005615">
    <property type="term" value="C:extracellular space"/>
    <property type="evidence" value="ECO:0007669"/>
    <property type="project" value="TreeGrafter"/>
</dbReference>
<evidence type="ECO:0000313" key="11">
    <source>
        <dbReference type="Proteomes" id="UP000070620"/>
    </source>
</evidence>
<dbReference type="CDD" id="cd04077">
    <property type="entry name" value="Peptidases_S8_PCSK9_ProteinaseK_like"/>
    <property type="match status" value="1"/>
</dbReference>
<accession>A0A136PIT3</accession>
<sequence length="412" mass="41683">MRLAQSRWRRIGAFAAACTVVVVAASGPASAGAAPAEVTPAIRNAGGATAIADSFLVVLRDDTADRADVARTAERLTGRYGGTVGHHYSAAVRGFSVRASAAVARQLAADPTVAFVEQDHVVRLDGTQTSPPWGLDRIDQADLPLDASYTYPTNAGAGVHAYVVDTGIRLTHQDFGGRAVSGVDLVDGGTADDCQGHGTHVAGTVGGTTFGVAKQATLVAVRVFDCIGAGALSLVVAAVDWITANAVQPAVVVMSLGYFVADSDPSGTLQSAITTSIGTGISYAVSAGNNNDDACVKTPALIPAVITVAASQADDGTWPSSNEGSCVDLFAPGLNVLSAGHQSDTQQVYRSGTSMAAPHVAGAAALVLAAHPTWTPAQVATRIVGTATPNTLNWVTPGTANLLLHVGPALVS</sequence>
<dbReference type="PROSITE" id="PS00136">
    <property type="entry name" value="SUBTILASE_ASP"/>
    <property type="match status" value="1"/>
</dbReference>
<gene>
    <name evidence="10" type="ORF">AWW66_30450</name>
</gene>
<dbReference type="GO" id="GO:0006508">
    <property type="term" value="P:proteolysis"/>
    <property type="evidence" value="ECO:0007669"/>
    <property type="project" value="UniProtKB-KW"/>
</dbReference>
<feature type="active site" description="Charge relay system" evidence="5">
    <location>
        <position position="197"/>
    </location>
</feature>
<dbReference type="InterPro" id="IPR036852">
    <property type="entry name" value="Peptidase_S8/S53_dom_sf"/>
</dbReference>
<keyword evidence="3 5" id="KW-0378">Hydrolase</keyword>
<evidence type="ECO:0000256" key="4">
    <source>
        <dbReference type="ARBA" id="ARBA00022825"/>
    </source>
</evidence>
<dbReference type="PANTHER" id="PTHR43806:SF11">
    <property type="entry name" value="CEREVISIN-RELATED"/>
    <property type="match status" value="1"/>
</dbReference>
<dbReference type="InterPro" id="IPR050131">
    <property type="entry name" value="Peptidase_S8_subtilisin-like"/>
</dbReference>
<dbReference type="AlphaFoldDB" id="A0A136PIT3"/>
<feature type="active site" description="Charge relay system" evidence="5">
    <location>
        <position position="354"/>
    </location>
</feature>
<feature type="active site" description="Charge relay system" evidence="5">
    <location>
        <position position="165"/>
    </location>
</feature>
<dbReference type="PROSITE" id="PS51892">
    <property type="entry name" value="SUBTILASE"/>
    <property type="match status" value="1"/>
</dbReference>
<dbReference type="SUPFAM" id="SSF52743">
    <property type="entry name" value="Subtilisin-like"/>
    <property type="match status" value="1"/>
</dbReference>
<evidence type="ECO:0000256" key="7">
    <source>
        <dbReference type="SAM" id="SignalP"/>
    </source>
</evidence>
<dbReference type="Pfam" id="PF00082">
    <property type="entry name" value="Peptidase_S8"/>
    <property type="match status" value="1"/>
</dbReference>
<dbReference type="Proteomes" id="UP000070620">
    <property type="component" value="Unassembled WGS sequence"/>
</dbReference>
<evidence type="ECO:0000259" key="8">
    <source>
        <dbReference type="Pfam" id="PF00082"/>
    </source>
</evidence>
<dbReference type="PRINTS" id="PR00723">
    <property type="entry name" value="SUBTILISIN"/>
</dbReference>
<organism evidence="10 11">
    <name type="scientific">Micromonospora rosaria</name>
    <dbReference type="NCBI Taxonomy" id="47874"/>
    <lineage>
        <taxon>Bacteria</taxon>
        <taxon>Bacillati</taxon>
        <taxon>Actinomycetota</taxon>
        <taxon>Actinomycetes</taxon>
        <taxon>Micromonosporales</taxon>
        <taxon>Micromonosporaceae</taxon>
        <taxon>Micromonospora</taxon>
    </lineage>
</organism>
<dbReference type="InterPro" id="IPR023827">
    <property type="entry name" value="Peptidase_S8_Asp-AS"/>
</dbReference>
<evidence type="ECO:0000256" key="3">
    <source>
        <dbReference type="ARBA" id="ARBA00022801"/>
    </source>
</evidence>
<keyword evidence="2 5" id="KW-0645">Protease</keyword>
<dbReference type="InterPro" id="IPR015500">
    <property type="entry name" value="Peptidase_S8_subtilisin-rel"/>
</dbReference>
<protein>
    <recommendedName>
        <fullName evidence="12">Serine protease</fullName>
    </recommendedName>
</protein>
<feature type="chain" id="PRO_5038486752" description="Serine protease" evidence="7">
    <location>
        <begin position="32"/>
        <end position="412"/>
    </location>
</feature>
<keyword evidence="11" id="KW-1185">Reference proteome</keyword>
<comment type="similarity">
    <text evidence="1 5 6">Belongs to the peptidase S8 family.</text>
</comment>
<dbReference type="PROSITE" id="PS00137">
    <property type="entry name" value="SUBTILASE_HIS"/>
    <property type="match status" value="1"/>
</dbReference>
<dbReference type="RefSeq" id="WP_281179647.1">
    <property type="nucleotide sequence ID" value="NZ_JBIUBN010000004.1"/>
</dbReference>
<comment type="caution">
    <text evidence="10">The sequence shown here is derived from an EMBL/GenBank/DDBJ whole genome shotgun (WGS) entry which is preliminary data.</text>
</comment>
<evidence type="ECO:0008006" key="12">
    <source>
        <dbReference type="Google" id="ProtNLM"/>
    </source>
</evidence>
<dbReference type="InterPro" id="IPR022398">
    <property type="entry name" value="Peptidase_S8_His-AS"/>
</dbReference>
<evidence type="ECO:0000256" key="1">
    <source>
        <dbReference type="ARBA" id="ARBA00011073"/>
    </source>
</evidence>
<feature type="signal peptide" evidence="7">
    <location>
        <begin position="1"/>
        <end position="31"/>
    </location>
</feature>
<dbReference type="InterPro" id="IPR000209">
    <property type="entry name" value="Peptidase_S8/S53_dom"/>
</dbReference>
<dbReference type="EMBL" id="LRQV01000210">
    <property type="protein sequence ID" value="KXK58320.1"/>
    <property type="molecule type" value="Genomic_DNA"/>
</dbReference>
<keyword evidence="7" id="KW-0732">Signal</keyword>
<reference evidence="10 11" key="1">
    <citation type="submission" date="2016-01" db="EMBL/GenBank/DDBJ databases">
        <title>Whole genome sequence and analysis of Micromonospora rosaria DSM 803, which can produce antibacterial substance rosamicin.</title>
        <authorList>
            <person name="Yang H."/>
            <person name="He X."/>
            <person name="Zhu D."/>
        </authorList>
    </citation>
    <scope>NUCLEOTIDE SEQUENCE [LARGE SCALE GENOMIC DNA]</scope>
    <source>
        <strain evidence="10 11">DSM 803</strain>
    </source>
</reference>
<dbReference type="Pfam" id="PF05922">
    <property type="entry name" value="Inhibitor_I9"/>
    <property type="match status" value="1"/>
</dbReference>
<proteinExistence type="inferred from homology"/>